<protein>
    <submittedName>
        <fullName evidence="7">FAD-dependent oxidoreductase</fullName>
    </submittedName>
</protein>
<dbReference type="AlphaFoldDB" id="A0AA41YRR9"/>
<dbReference type="Pfam" id="PF14759">
    <property type="entry name" value="Reductase_C"/>
    <property type="match status" value="1"/>
</dbReference>
<organism evidence="7 8">
    <name type="scientific">Limobrevibacterium gyesilva</name>
    <dbReference type="NCBI Taxonomy" id="2991712"/>
    <lineage>
        <taxon>Bacteria</taxon>
        <taxon>Pseudomonadati</taxon>
        <taxon>Pseudomonadota</taxon>
        <taxon>Alphaproteobacteria</taxon>
        <taxon>Acetobacterales</taxon>
        <taxon>Acetobacteraceae</taxon>
        <taxon>Limobrevibacterium</taxon>
    </lineage>
</organism>
<accession>A0AA41YRR9</accession>
<dbReference type="InterPro" id="IPR016156">
    <property type="entry name" value="FAD/NAD-linked_Rdtase_dimer_sf"/>
</dbReference>
<dbReference type="Proteomes" id="UP001165679">
    <property type="component" value="Unassembled WGS sequence"/>
</dbReference>
<dbReference type="InterPro" id="IPR023753">
    <property type="entry name" value="FAD/NAD-binding_dom"/>
</dbReference>
<dbReference type="InterPro" id="IPR050446">
    <property type="entry name" value="FAD-oxidoreductase/Apoptosis"/>
</dbReference>
<evidence type="ECO:0000313" key="7">
    <source>
        <dbReference type="EMBL" id="MCW3474312.1"/>
    </source>
</evidence>
<dbReference type="Gene3D" id="3.50.50.60">
    <property type="entry name" value="FAD/NAD(P)-binding domain"/>
    <property type="match status" value="2"/>
</dbReference>
<evidence type="ECO:0000256" key="3">
    <source>
        <dbReference type="ARBA" id="ARBA00022827"/>
    </source>
</evidence>
<proteinExistence type="predicted"/>
<dbReference type="PRINTS" id="PR00411">
    <property type="entry name" value="PNDRDTASEI"/>
</dbReference>
<dbReference type="GO" id="GO:0016651">
    <property type="term" value="F:oxidoreductase activity, acting on NAD(P)H"/>
    <property type="evidence" value="ECO:0007669"/>
    <property type="project" value="TreeGrafter"/>
</dbReference>
<evidence type="ECO:0000256" key="1">
    <source>
        <dbReference type="ARBA" id="ARBA00001974"/>
    </source>
</evidence>
<sequence>MATAIHLIIGAGQAGANAAMAMREAGFAGRIVLVGAEPHRPYERPPLSKAMLTADPEPPVPYFHDPARMAERAIELVAGMPAVAIDAAAQRVALQDGSTLPYDRLLLTTGGRARRLSIPGGEGILYLRTLDDARAIRPRLVPGARIVCIGAGVIGLEIASSARTRGCAVTVLEAAPAAMGRSLTPDFARYMADLHARAGVALHFGTAITAIAGMRVICADHATEADCVIAGVGIERNTELAAEAGLAVDGGIVVDAFGRTSAANVYAAGDVTAFWHPRFGRRLRLEAWRHAQNHGIAVGRVMAGGAAPYDDVPWFWSDQHGVNLQVAGLPAMAARTVLRGDETAPSFAAFHLDEGGCVVAATGVNAPREVRAAMALIAAGRPVDAAALADPKMQLQRLVADVKKVAS</sequence>
<dbReference type="GO" id="GO:0005737">
    <property type="term" value="C:cytoplasm"/>
    <property type="evidence" value="ECO:0007669"/>
    <property type="project" value="TreeGrafter"/>
</dbReference>
<keyword evidence="2" id="KW-0285">Flavoprotein</keyword>
<feature type="domain" description="Reductase C-terminal" evidence="6">
    <location>
        <begin position="314"/>
        <end position="398"/>
    </location>
</feature>
<evidence type="ECO:0000256" key="2">
    <source>
        <dbReference type="ARBA" id="ARBA00022630"/>
    </source>
</evidence>
<dbReference type="Gene3D" id="3.30.390.30">
    <property type="match status" value="1"/>
</dbReference>
<comment type="cofactor">
    <cofactor evidence="1">
        <name>FAD</name>
        <dbReference type="ChEBI" id="CHEBI:57692"/>
    </cofactor>
</comment>
<evidence type="ECO:0000313" key="8">
    <source>
        <dbReference type="Proteomes" id="UP001165679"/>
    </source>
</evidence>
<evidence type="ECO:0000259" key="5">
    <source>
        <dbReference type="Pfam" id="PF07992"/>
    </source>
</evidence>
<comment type="caution">
    <text evidence="7">The sequence shown here is derived from an EMBL/GenBank/DDBJ whole genome shotgun (WGS) entry which is preliminary data.</text>
</comment>
<dbReference type="Pfam" id="PF07992">
    <property type="entry name" value="Pyr_redox_2"/>
    <property type="match status" value="1"/>
</dbReference>
<dbReference type="InterPro" id="IPR028202">
    <property type="entry name" value="Reductase_C"/>
</dbReference>
<dbReference type="RefSeq" id="WP_264712939.1">
    <property type="nucleotide sequence ID" value="NZ_JAPDNT010000003.1"/>
</dbReference>
<dbReference type="PANTHER" id="PTHR43557:SF2">
    <property type="entry name" value="RIESKE DOMAIN-CONTAINING PROTEIN-RELATED"/>
    <property type="match status" value="1"/>
</dbReference>
<feature type="domain" description="FAD/NAD(P)-binding" evidence="5">
    <location>
        <begin position="7"/>
        <end position="295"/>
    </location>
</feature>
<evidence type="ECO:0000256" key="4">
    <source>
        <dbReference type="ARBA" id="ARBA00023002"/>
    </source>
</evidence>
<dbReference type="PRINTS" id="PR00368">
    <property type="entry name" value="FADPNR"/>
</dbReference>
<keyword evidence="3" id="KW-0274">FAD</keyword>
<keyword evidence="8" id="KW-1185">Reference proteome</keyword>
<reference evidence="7" key="1">
    <citation type="submission" date="2022-09" db="EMBL/GenBank/DDBJ databases">
        <title>Rhodovastum sp. nov. RN2-1 isolated from soil in Seongnam, South Korea.</title>
        <authorList>
            <person name="Le N.T."/>
        </authorList>
    </citation>
    <scope>NUCLEOTIDE SEQUENCE</scope>
    <source>
        <strain evidence="7">RN2-1</strain>
    </source>
</reference>
<dbReference type="EMBL" id="JAPDNT010000003">
    <property type="protein sequence ID" value="MCW3474312.1"/>
    <property type="molecule type" value="Genomic_DNA"/>
</dbReference>
<evidence type="ECO:0000259" key="6">
    <source>
        <dbReference type="Pfam" id="PF14759"/>
    </source>
</evidence>
<dbReference type="PANTHER" id="PTHR43557">
    <property type="entry name" value="APOPTOSIS-INDUCING FACTOR 1"/>
    <property type="match status" value="1"/>
</dbReference>
<dbReference type="InterPro" id="IPR036188">
    <property type="entry name" value="FAD/NAD-bd_sf"/>
</dbReference>
<keyword evidence="4" id="KW-0560">Oxidoreductase</keyword>
<dbReference type="SUPFAM" id="SSF55424">
    <property type="entry name" value="FAD/NAD-linked reductases, dimerisation (C-terminal) domain"/>
    <property type="match status" value="1"/>
</dbReference>
<dbReference type="SUPFAM" id="SSF51905">
    <property type="entry name" value="FAD/NAD(P)-binding domain"/>
    <property type="match status" value="2"/>
</dbReference>
<gene>
    <name evidence="7" type="ORF">OL599_06935</name>
</gene>
<reference evidence="7" key="2">
    <citation type="submission" date="2022-10" db="EMBL/GenBank/DDBJ databases">
        <authorList>
            <person name="Trinh H.N."/>
        </authorList>
    </citation>
    <scope>NUCLEOTIDE SEQUENCE</scope>
    <source>
        <strain evidence="7">RN2-1</strain>
    </source>
</reference>
<name>A0AA41YRR9_9PROT</name>